<evidence type="ECO:0008006" key="4">
    <source>
        <dbReference type="Google" id="ProtNLM"/>
    </source>
</evidence>
<keyword evidence="1" id="KW-0472">Membrane</keyword>
<dbReference type="Proteomes" id="UP001501612">
    <property type="component" value="Unassembled WGS sequence"/>
</dbReference>
<evidence type="ECO:0000313" key="3">
    <source>
        <dbReference type="Proteomes" id="UP001501612"/>
    </source>
</evidence>
<comment type="caution">
    <text evidence="2">The sequence shown here is derived from an EMBL/GenBank/DDBJ whole genome shotgun (WGS) entry which is preliminary data.</text>
</comment>
<proteinExistence type="predicted"/>
<organism evidence="2 3">
    <name type="scientific">Nocardioides lentus</name>
    <dbReference type="NCBI Taxonomy" id="338077"/>
    <lineage>
        <taxon>Bacteria</taxon>
        <taxon>Bacillati</taxon>
        <taxon>Actinomycetota</taxon>
        <taxon>Actinomycetes</taxon>
        <taxon>Propionibacteriales</taxon>
        <taxon>Nocardioidaceae</taxon>
        <taxon>Nocardioides</taxon>
    </lineage>
</organism>
<feature type="transmembrane region" description="Helical" evidence="1">
    <location>
        <begin position="296"/>
        <end position="315"/>
    </location>
</feature>
<reference evidence="3" key="1">
    <citation type="journal article" date="2019" name="Int. J. Syst. Evol. Microbiol.">
        <title>The Global Catalogue of Microorganisms (GCM) 10K type strain sequencing project: providing services to taxonomists for standard genome sequencing and annotation.</title>
        <authorList>
            <consortium name="The Broad Institute Genomics Platform"/>
            <consortium name="The Broad Institute Genome Sequencing Center for Infectious Disease"/>
            <person name="Wu L."/>
            <person name="Ma J."/>
        </authorList>
    </citation>
    <scope>NUCLEOTIDE SEQUENCE [LARGE SCALE GENOMIC DNA]</scope>
    <source>
        <strain evidence="3">JCM 14046</strain>
    </source>
</reference>
<dbReference type="EMBL" id="BAAAMY010000004">
    <property type="protein sequence ID" value="GAA1916039.1"/>
    <property type="molecule type" value="Genomic_DNA"/>
</dbReference>
<feature type="transmembrane region" description="Helical" evidence="1">
    <location>
        <begin position="58"/>
        <end position="82"/>
    </location>
</feature>
<gene>
    <name evidence="2" type="ORF">GCM10009737_16860</name>
</gene>
<sequence length="352" mass="36234">MVALGLLGFDQALTREAAAAAYFPRFGLRALWVSARAVTLGAITGLILWSYLDLGLSYAAALVAATLGVAVSTVVSGVLRAASYDSRAAFAQQGHRLLTGLGLVCFSGLLTANTGGYLLAGSALVVATLSLFWSAKLLSPNLTSPIQQSTVGRLGYAFALGMLTLAATDWVDQLLVAQQADLAATGIYSQAKLVAVYPMLSLGSVLGFLALPWVAARRDEISAQIAAKLLFVTGGLAAGLGLLAFPIALGGVKLIFDIQLDAWTVSFFSIYGAVRLFYVVPSALSGGLCSPPQLGAFGVCTLITLPAQIGAFLLFLPAGTLTAAIAGSLLGITIRTALAILFTFKAIGAPRS</sequence>
<feature type="transmembrane region" description="Helical" evidence="1">
    <location>
        <begin position="262"/>
        <end position="284"/>
    </location>
</feature>
<evidence type="ECO:0000313" key="2">
    <source>
        <dbReference type="EMBL" id="GAA1916039.1"/>
    </source>
</evidence>
<keyword evidence="1" id="KW-0812">Transmembrane</keyword>
<feature type="transmembrane region" description="Helical" evidence="1">
    <location>
        <begin position="195"/>
        <end position="216"/>
    </location>
</feature>
<feature type="transmembrane region" description="Helical" evidence="1">
    <location>
        <begin position="30"/>
        <end position="52"/>
    </location>
</feature>
<feature type="transmembrane region" description="Helical" evidence="1">
    <location>
        <begin position="94"/>
        <end position="112"/>
    </location>
</feature>
<accession>A0ABP5AQJ9</accession>
<keyword evidence="1" id="KW-1133">Transmembrane helix</keyword>
<feature type="transmembrane region" description="Helical" evidence="1">
    <location>
        <begin position="228"/>
        <end position="256"/>
    </location>
</feature>
<keyword evidence="3" id="KW-1185">Reference proteome</keyword>
<evidence type="ECO:0000256" key="1">
    <source>
        <dbReference type="SAM" id="Phobius"/>
    </source>
</evidence>
<feature type="transmembrane region" description="Helical" evidence="1">
    <location>
        <begin position="321"/>
        <end position="344"/>
    </location>
</feature>
<name>A0ABP5AQJ9_9ACTN</name>
<protein>
    <recommendedName>
        <fullName evidence="4">Polysaccharide biosynthesis protein</fullName>
    </recommendedName>
</protein>